<dbReference type="InterPro" id="IPR018881">
    <property type="entry name" value="C2orf69_mit"/>
</dbReference>
<gene>
    <name evidence="2" type="ORF">DPMN_018768</name>
    <name evidence="3" type="ORF">DPMN_018853</name>
</gene>
<dbReference type="Pfam" id="PF10561">
    <property type="entry name" value="C2orf69"/>
    <property type="match status" value="1"/>
</dbReference>
<reference evidence="3" key="1">
    <citation type="journal article" date="2019" name="bioRxiv">
        <title>The Genome of the Zebra Mussel, Dreissena polymorpha: A Resource for Invasive Species Research.</title>
        <authorList>
            <person name="McCartney M.A."/>
            <person name="Auch B."/>
            <person name="Kono T."/>
            <person name="Mallez S."/>
            <person name="Zhang Y."/>
            <person name="Obille A."/>
            <person name="Becker A."/>
            <person name="Abrahante J.E."/>
            <person name="Garbe J."/>
            <person name="Badalamenti J.P."/>
            <person name="Herman A."/>
            <person name="Mangelson H."/>
            <person name="Liachko I."/>
            <person name="Sullivan S."/>
            <person name="Sone E.D."/>
            <person name="Koren S."/>
            <person name="Silverstein K.A.T."/>
            <person name="Beckman K.B."/>
            <person name="Gohl D.M."/>
        </authorList>
    </citation>
    <scope>NUCLEOTIDE SEQUENCE</scope>
    <source>
        <strain evidence="3">Duluth1</strain>
        <tissue evidence="3">Whole animal</tissue>
    </source>
</reference>
<comment type="caution">
    <text evidence="3">The sequence shown here is derived from an EMBL/GenBank/DDBJ whole genome shotgun (WGS) entry which is preliminary data.</text>
</comment>
<dbReference type="AlphaFoldDB" id="A0A9D4NH97"/>
<name>A0A9D4NH97_DREPO</name>
<dbReference type="EMBL" id="JAIWYP010000001">
    <property type="protein sequence ID" value="KAH3894696.1"/>
    <property type="molecule type" value="Genomic_DNA"/>
</dbReference>
<evidence type="ECO:0000313" key="3">
    <source>
        <dbReference type="EMBL" id="KAH3894696.1"/>
    </source>
</evidence>
<evidence type="ECO:0000256" key="1">
    <source>
        <dbReference type="SAM" id="Coils"/>
    </source>
</evidence>
<accession>A0A9D4NH97</accession>
<keyword evidence="1" id="KW-0175">Coiled coil</keyword>
<reference evidence="3" key="2">
    <citation type="submission" date="2020-11" db="EMBL/GenBank/DDBJ databases">
        <authorList>
            <person name="McCartney M.A."/>
            <person name="Auch B."/>
            <person name="Kono T."/>
            <person name="Mallez S."/>
            <person name="Becker A."/>
            <person name="Gohl D.M."/>
            <person name="Silverstein K.A.T."/>
            <person name="Koren S."/>
            <person name="Bechman K.B."/>
            <person name="Herman A."/>
            <person name="Abrahante J.E."/>
            <person name="Garbe J."/>
        </authorList>
    </citation>
    <scope>NUCLEOTIDE SEQUENCE</scope>
    <source>
        <strain evidence="3">Duluth1</strain>
        <tissue evidence="3">Whole animal</tissue>
    </source>
</reference>
<protein>
    <submittedName>
        <fullName evidence="3">Uncharacterized protein</fullName>
    </submittedName>
</protein>
<proteinExistence type="predicted"/>
<dbReference type="PANTHER" id="PTHR31296:SF1">
    <property type="entry name" value="MITOCHONDRIAL PROTEIN C2ORF69"/>
    <property type="match status" value="1"/>
</dbReference>
<dbReference type="Proteomes" id="UP000828390">
    <property type="component" value="Unassembled WGS sequence"/>
</dbReference>
<dbReference type="EMBL" id="JAIWYP010000001">
    <property type="protein sequence ID" value="KAH3894611.1"/>
    <property type="molecule type" value="Genomic_DNA"/>
</dbReference>
<keyword evidence="4" id="KW-1185">Reference proteome</keyword>
<dbReference type="OrthoDB" id="419333at2759"/>
<organism evidence="3 4">
    <name type="scientific">Dreissena polymorpha</name>
    <name type="common">Zebra mussel</name>
    <name type="synonym">Mytilus polymorpha</name>
    <dbReference type="NCBI Taxonomy" id="45954"/>
    <lineage>
        <taxon>Eukaryota</taxon>
        <taxon>Metazoa</taxon>
        <taxon>Spiralia</taxon>
        <taxon>Lophotrochozoa</taxon>
        <taxon>Mollusca</taxon>
        <taxon>Bivalvia</taxon>
        <taxon>Autobranchia</taxon>
        <taxon>Heteroconchia</taxon>
        <taxon>Euheterodonta</taxon>
        <taxon>Imparidentia</taxon>
        <taxon>Neoheterodontei</taxon>
        <taxon>Myida</taxon>
        <taxon>Dreissenoidea</taxon>
        <taxon>Dreissenidae</taxon>
        <taxon>Dreissena</taxon>
    </lineage>
</organism>
<sequence>MTLPWLNLKVLHLYLRQSEHLGYDPANNIQITTTTTIRGRLPVTMDASKDRTGFKISRLCCVQGHMSKANDIVVCRSLDTSQEKRHVIYFGGDVQDFKENMSIYNPEYASWDLETVARILHTRLPGSTVFVVRPSEMLLNTFSIFRNFLSFDEDGRPEFSNNFGALIHLAQLYENAVRTVENEVRTAENKVRSVENEVDTVQKSEKASSLSDSTDQCVAHDGDNVPLTCVGLNCSQSVSTEPSLVEKVPISLVGFSKGCVVLNQLMFELGGLKENTDVAEFLSRLEAIYWIDGGHIGRKDAYITDYDVLQNIVNLGVRLLVHVTPYQIMDSNRPWIDIEEREFVQRLKRFGADVQEYKHFMNFKPSIKYHFKVLTQI</sequence>
<dbReference type="GO" id="GO:0005739">
    <property type="term" value="C:mitochondrion"/>
    <property type="evidence" value="ECO:0007669"/>
    <property type="project" value="TreeGrafter"/>
</dbReference>
<dbReference type="PANTHER" id="PTHR31296">
    <property type="entry name" value="UPF0565 PROTEIN C2ORF69"/>
    <property type="match status" value="1"/>
</dbReference>
<evidence type="ECO:0000313" key="2">
    <source>
        <dbReference type="EMBL" id="KAH3894611.1"/>
    </source>
</evidence>
<evidence type="ECO:0000313" key="4">
    <source>
        <dbReference type="Proteomes" id="UP000828390"/>
    </source>
</evidence>
<feature type="coiled-coil region" evidence="1">
    <location>
        <begin position="170"/>
        <end position="204"/>
    </location>
</feature>